<dbReference type="InterPro" id="IPR027039">
    <property type="entry name" value="Crtac1"/>
</dbReference>
<gene>
    <name evidence="5" type="ORF">UC8_01830</name>
</gene>
<dbReference type="InterPro" id="IPR011519">
    <property type="entry name" value="UnbV_ASPIC"/>
</dbReference>
<feature type="chain" id="PRO_5022845992" evidence="3">
    <location>
        <begin position="19"/>
        <end position="596"/>
    </location>
</feature>
<dbReference type="Gene3D" id="2.130.10.130">
    <property type="entry name" value="Integrin alpha, N-terminal"/>
    <property type="match status" value="3"/>
</dbReference>
<dbReference type="RefSeq" id="WP_068134812.1">
    <property type="nucleotide sequence ID" value="NZ_CP042914.1"/>
</dbReference>
<accession>A0A5B9QGR0</accession>
<dbReference type="InterPro" id="IPR013517">
    <property type="entry name" value="FG-GAP"/>
</dbReference>
<dbReference type="KEGG" id="rul:UC8_01830"/>
<dbReference type="Pfam" id="PF07593">
    <property type="entry name" value="UnbV_ASPIC"/>
    <property type="match status" value="1"/>
</dbReference>
<evidence type="ECO:0000256" key="1">
    <source>
        <dbReference type="ARBA" id="ARBA00022729"/>
    </source>
</evidence>
<name>A0A5B9QGR0_9BACT</name>
<dbReference type="Pfam" id="PF13517">
    <property type="entry name" value="FG-GAP_3"/>
    <property type="match status" value="2"/>
</dbReference>
<dbReference type="PANTHER" id="PTHR16026">
    <property type="entry name" value="CARTILAGE ACIDIC PROTEIN 1"/>
    <property type="match status" value="1"/>
</dbReference>
<dbReference type="SUPFAM" id="SSF69318">
    <property type="entry name" value="Integrin alpha N-terminal domain"/>
    <property type="match status" value="1"/>
</dbReference>
<dbReference type="EMBL" id="CP042914">
    <property type="protein sequence ID" value="QEG38228.1"/>
    <property type="molecule type" value="Genomic_DNA"/>
</dbReference>
<sequence length="596" mass="63798" precursor="true">MIPIPRRLRLTTVLLSLAAIFLSGCGRSRTPPAEDVPAISPAPTPPAPSTSPGTAQTDLPPSDSAGADRNLPFREITLVTGIDFRFHSGRDAEEYAILESLGGGVGVFDFDRDGRVDLMFAGGGDLHNRTITPHACGLYRNLGDYQFVEQTQLAGAAADRFYTHGVYPADFNGDGFTDVIVSGYGGLQLLKNQGDGTLKSIEPWAEATDQQWSTGVSWGDFNADGHLDLYVPHYVSWSWDEHPPCFAAEAGVREVCGPREFRGLNDTLLLSDTRGGFIDTTDTAGLVDGGKGLGSVALDVDLDGDTDVYVANDTTDNFLYINDGQGVFTESAIIGGVSGDDVGVNTGSMGIAAGDCNADGLPDLWVTNFERELFALYRNESAGSFTHTSRPAGLAALGGLYVGFGTVFVDFDHDADQDLVVANGHVSYHSQHSPYLQQGLLLENTGRGKFQRLPSEGYFAESHSGRGLAAADLNNDGGWDMIFCNSEEPVSILAARPPADAAWAVVELVGKQTNRDAIGATVQLVTKDRRQAFPRLGGGSYLSSSDPRFLLVLPKHATEAEVQVTWNSQHTETFPFPTQTRHVLWVEGSSTAPQAD</sequence>
<evidence type="ECO:0000313" key="5">
    <source>
        <dbReference type="EMBL" id="QEG38228.1"/>
    </source>
</evidence>
<keyword evidence="1 3" id="KW-0732">Signal</keyword>
<keyword evidence="6" id="KW-1185">Reference proteome</keyword>
<evidence type="ECO:0000313" key="6">
    <source>
        <dbReference type="Proteomes" id="UP000325286"/>
    </source>
</evidence>
<organism evidence="5 6">
    <name type="scientific">Roseimaritima ulvae</name>
    <dbReference type="NCBI Taxonomy" id="980254"/>
    <lineage>
        <taxon>Bacteria</taxon>
        <taxon>Pseudomonadati</taxon>
        <taxon>Planctomycetota</taxon>
        <taxon>Planctomycetia</taxon>
        <taxon>Pirellulales</taxon>
        <taxon>Pirellulaceae</taxon>
        <taxon>Roseimaritima</taxon>
    </lineage>
</organism>
<feature type="signal peptide" evidence="3">
    <location>
        <begin position="1"/>
        <end position="18"/>
    </location>
</feature>
<dbReference type="PANTHER" id="PTHR16026:SF0">
    <property type="entry name" value="CARTILAGE ACIDIC PROTEIN 1"/>
    <property type="match status" value="1"/>
</dbReference>
<dbReference type="AlphaFoldDB" id="A0A5B9QGR0"/>
<proteinExistence type="predicted"/>
<dbReference type="PROSITE" id="PS51257">
    <property type="entry name" value="PROKAR_LIPOPROTEIN"/>
    <property type="match status" value="1"/>
</dbReference>
<dbReference type="InterPro" id="IPR028994">
    <property type="entry name" value="Integrin_alpha_N"/>
</dbReference>
<feature type="domain" description="ASPIC/UnbV" evidence="4">
    <location>
        <begin position="517"/>
        <end position="575"/>
    </location>
</feature>
<evidence type="ECO:0000259" key="4">
    <source>
        <dbReference type="Pfam" id="PF07593"/>
    </source>
</evidence>
<reference evidence="5 6" key="1">
    <citation type="submission" date="2019-08" db="EMBL/GenBank/DDBJ databases">
        <title>Deep-cultivation of Planctomycetes and their phenomic and genomic characterization uncovers novel biology.</title>
        <authorList>
            <person name="Wiegand S."/>
            <person name="Jogler M."/>
            <person name="Boedeker C."/>
            <person name="Pinto D."/>
            <person name="Vollmers J."/>
            <person name="Rivas-Marin E."/>
            <person name="Kohn T."/>
            <person name="Peeters S.H."/>
            <person name="Heuer A."/>
            <person name="Rast P."/>
            <person name="Oberbeckmann S."/>
            <person name="Bunk B."/>
            <person name="Jeske O."/>
            <person name="Meyerdierks A."/>
            <person name="Storesund J.E."/>
            <person name="Kallscheuer N."/>
            <person name="Luecker S."/>
            <person name="Lage O.M."/>
            <person name="Pohl T."/>
            <person name="Merkel B.J."/>
            <person name="Hornburger P."/>
            <person name="Mueller R.-W."/>
            <person name="Bruemmer F."/>
            <person name="Labrenz M."/>
            <person name="Spormann A.M."/>
            <person name="Op den Camp H."/>
            <person name="Overmann J."/>
            <person name="Amann R."/>
            <person name="Jetten M.S.M."/>
            <person name="Mascher T."/>
            <person name="Medema M.H."/>
            <person name="Devos D.P."/>
            <person name="Kaster A.-K."/>
            <person name="Ovreas L."/>
            <person name="Rohde M."/>
            <person name="Galperin M.Y."/>
            <person name="Jogler C."/>
        </authorList>
    </citation>
    <scope>NUCLEOTIDE SEQUENCE [LARGE SCALE GENOMIC DNA]</scope>
    <source>
        <strain evidence="5 6">UC8</strain>
    </source>
</reference>
<dbReference type="Proteomes" id="UP000325286">
    <property type="component" value="Chromosome"/>
</dbReference>
<evidence type="ECO:0000256" key="3">
    <source>
        <dbReference type="SAM" id="SignalP"/>
    </source>
</evidence>
<feature type="compositionally biased region" description="Pro residues" evidence="2">
    <location>
        <begin position="40"/>
        <end position="49"/>
    </location>
</feature>
<protein>
    <submittedName>
        <fullName evidence="5">FG-GAP repeat protein</fullName>
    </submittedName>
</protein>
<feature type="region of interest" description="Disordered" evidence="2">
    <location>
        <begin position="31"/>
        <end position="70"/>
    </location>
</feature>
<dbReference type="OrthoDB" id="5287961at2"/>
<evidence type="ECO:0000256" key="2">
    <source>
        <dbReference type="SAM" id="MobiDB-lite"/>
    </source>
</evidence>